<reference evidence="1" key="1">
    <citation type="submission" date="2022-01" db="EMBL/GenBank/DDBJ databases">
        <authorList>
            <person name="King R."/>
        </authorList>
    </citation>
    <scope>NUCLEOTIDE SEQUENCE</scope>
</reference>
<sequence>MTGSQACCPAACQPCADCPMPPHPICCMSCPPPIVLPTVPEPVKPLMMPVEKCENRMTDEEQFLYRFANFYNNYNIDWRTEALKCNGPPAPDPRASVKCKYGVTVDGKSPYVPRIHRNENCCTDKGCPTGFKPCVVKMCPQHNGHPCGLWCAEVQECAPKPCKCSNIEAFNDKQTKEEYDTGNFYNNWNIDYRSQVRKQYGHYKEQRCCSNDITLDAQRACCGCEYKSRSEDKQNEIPNVTGCCFGYQPGILKLIPPPDENPCGPWCAELKLPRPGSTVRKDRKKENKNESKTCLRPCCKHWKSKEGECKYDLPCKAHCYNHPVGMKPKYHVPTIDYDLLRDLGECMDLK</sequence>
<dbReference type="Proteomes" id="UP001153709">
    <property type="component" value="Chromosome 2"/>
</dbReference>
<organism evidence="1 2">
    <name type="scientific">Diabrotica balteata</name>
    <name type="common">Banded cucumber beetle</name>
    <dbReference type="NCBI Taxonomy" id="107213"/>
    <lineage>
        <taxon>Eukaryota</taxon>
        <taxon>Metazoa</taxon>
        <taxon>Ecdysozoa</taxon>
        <taxon>Arthropoda</taxon>
        <taxon>Hexapoda</taxon>
        <taxon>Insecta</taxon>
        <taxon>Pterygota</taxon>
        <taxon>Neoptera</taxon>
        <taxon>Endopterygota</taxon>
        <taxon>Coleoptera</taxon>
        <taxon>Polyphaga</taxon>
        <taxon>Cucujiformia</taxon>
        <taxon>Chrysomeloidea</taxon>
        <taxon>Chrysomelidae</taxon>
        <taxon>Galerucinae</taxon>
        <taxon>Diabroticina</taxon>
        <taxon>Diabroticites</taxon>
        <taxon>Diabrotica</taxon>
    </lineage>
</organism>
<evidence type="ECO:0000313" key="2">
    <source>
        <dbReference type="Proteomes" id="UP001153709"/>
    </source>
</evidence>
<proteinExistence type="predicted"/>
<dbReference type="EMBL" id="OU898277">
    <property type="protein sequence ID" value="CAG9829559.1"/>
    <property type="molecule type" value="Genomic_DNA"/>
</dbReference>
<dbReference type="AlphaFoldDB" id="A0A9N9SU97"/>
<evidence type="ECO:0000313" key="1">
    <source>
        <dbReference type="EMBL" id="CAG9829559.1"/>
    </source>
</evidence>
<protein>
    <submittedName>
        <fullName evidence="1">Uncharacterized protein</fullName>
    </submittedName>
</protein>
<gene>
    <name evidence="1" type="ORF">DIABBA_LOCUS3352</name>
</gene>
<accession>A0A9N9SU97</accession>
<dbReference type="OrthoDB" id="6611808at2759"/>
<keyword evidence="2" id="KW-1185">Reference proteome</keyword>
<name>A0A9N9SU97_DIABA</name>